<comment type="caution">
    <text evidence="3">The sequence shown here is derived from an EMBL/GenBank/DDBJ whole genome shotgun (WGS) entry which is preliminary data.</text>
</comment>
<name>A0AAD2CS42_9STRA</name>
<keyword evidence="1" id="KW-0067">ATP-binding</keyword>
<organism evidence="3 4">
    <name type="scientific">Cylindrotheca closterium</name>
    <dbReference type="NCBI Taxonomy" id="2856"/>
    <lineage>
        <taxon>Eukaryota</taxon>
        <taxon>Sar</taxon>
        <taxon>Stramenopiles</taxon>
        <taxon>Ochrophyta</taxon>
        <taxon>Bacillariophyta</taxon>
        <taxon>Bacillariophyceae</taxon>
        <taxon>Bacillariophycidae</taxon>
        <taxon>Bacillariales</taxon>
        <taxon>Bacillariaceae</taxon>
        <taxon>Cylindrotheca</taxon>
    </lineage>
</organism>
<dbReference type="GO" id="GO:0006281">
    <property type="term" value="P:DNA repair"/>
    <property type="evidence" value="ECO:0007669"/>
    <property type="project" value="UniProtKB-KW"/>
</dbReference>
<keyword evidence="1" id="KW-0233">DNA recombination</keyword>
<dbReference type="Proteomes" id="UP001295423">
    <property type="component" value="Unassembled WGS sequence"/>
</dbReference>
<reference evidence="3" key="1">
    <citation type="submission" date="2023-08" db="EMBL/GenBank/DDBJ databases">
        <authorList>
            <person name="Audoor S."/>
            <person name="Bilcke G."/>
        </authorList>
    </citation>
    <scope>NUCLEOTIDE SEQUENCE</scope>
</reference>
<dbReference type="InterPro" id="IPR051055">
    <property type="entry name" value="PIF1_helicase"/>
</dbReference>
<feature type="domain" description="GIY-YIG" evidence="2">
    <location>
        <begin position="1448"/>
        <end position="1528"/>
    </location>
</feature>
<evidence type="ECO:0000313" key="3">
    <source>
        <dbReference type="EMBL" id="CAJ1944659.1"/>
    </source>
</evidence>
<dbReference type="PROSITE" id="PS50164">
    <property type="entry name" value="GIY_YIG"/>
    <property type="match status" value="1"/>
</dbReference>
<dbReference type="Gene3D" id="3.40.50.300">
    <property type="entry name" value="P-loop containing nucleotide triphosphate hydrolases"/>
    <property type="match status" value="1"/>
</dbReference>
<accession>A0AAD2CS42</accession>
<dbReference type="InterPro" id="IPR000305">
    <property type="entry name" value="GIY-YIG_endonuc"/>
</dbReference>
<comment type="cofactor">
    <cofactor evidence="1">
        <name>Mg(2+)</name>
        <dbReference type="ChEBI" id="CHEBI:18420"/>
    </cofactor>
</comment>
<comment type="catalytic activity">
    <reaction evidence="1">
        <text>ATP + H2O = ADP + phosphate + H(+)</text>
        <dbReference type="Rhea" id="RHEA:13065"/>
        <dbReference type="ChEBI" id="CHEBI:15377"/>
        <dbReference type="ChEBI" id="CHEBI:15378"/>
        <dbReference type="ChEBI" id="CHEBI:30616"/>
        <dbReference type="ChEBI" id="CHEBI:43474"/>
        <dbReference type="ChEBI" id="CHEBI:456216"/>
        <dbReference type="EC" id="5.6.2.3"/>
    </reaction>
</comment>
<keyword evidence="1" id="KW-0378">Hydrolase</keyword>
<evidence type="ECO:0000313" key="4">
    <source>
        <dbReference type="Proteomes" id="UP001295423"/>
    </source>
</evidence>
<dbReference type="SUPFAM" id="SSF82771">
    <property type="entry name" value="GIY-YIG endonuclease"/>
    <property type="match status" value="1"/>
</dbReference>
<keyword evidence="1" id="KW-0347">Helicase</keyword>
<dbReference type="PANTHER" id="PTHR47642">
    <property type="entry name" value="ATP-DEPENDENT DNA HELICASE"/>
    <property type="match status" value="1"/>
</dbReference>
<dbReference type="Pfam" id="PF01541">
    <property type="entry name" value="GIY-YIG"/>
    <property type="match status" value="1"/>
</dbReference>
<dbReference type="Gene3D" id="3.40.1440.10">
    <property type="entry name" value="GIY-YIG endonuclease"/>
    <property type="match status" value="1"/>
</dbReference>
<dbReference type="GO" id="GO:0005524">
    <property type="term" value="F:ATP binding"/>
    <property type="evidence" value="ECO:0007669"/>
    <property type="project" value="UniProtKB-KW"/>
</dbReference>
<keyword evidence="1" id="KW-0547">Nucleotide-binding</keyword>
<keyword evidence="4" id="KW-1185">Reference proteome</keyword>
<dbReference type="Pfam" id="PF05970">
    <property type="entry name" value="PIF1"/>
    <property type="match status" value="1"/>
</dbReference>
<comment type="similarity">
    <text evidence="1">Belongs to the helicase family.</text>
</comment>
<evidence type="ECO:0000256" key="1">
    <source>
        <dbReference type="RuleBase" id="RU363044"/>
    </source>
</evidence>
<dbReference type="InterPro" id="IPR027417">
    <property type="entry name" value="P-loop_NTPase"/>
</dbReference>
<dbReference type="SUPFAM" id="SSF52540">
    <property type="entry name" value="P-loop containing nucleoside triphosphate hydrolases"/>
    <property type="match status" value="1"/>
</dbReference>
<dbReference type="EMBL" id="CAKOGP040001225">
    <property type="protein sequence ID" value="CAJ1944659.1"/>
    <property type="molecule type" value="Genomic_DNA"/>
</dbReference>
<gene>
    <name evidence="3" type="ORF">CYCCA115_LOCUS9000</name>
</gene>
<evidence type="ECO:0000259" key="2">
    <source>
        <dbReference type="PROSITE" id="PS50164"/>
    </source>
</evidence>
<proteinExistence type="inferred from homology"/>
<dbReference type="InterPro" id="IPR010285">
    <property type="entry name" value="DNA_helicase_pif1-like_DEAD"/>
</dbReference>
<dbReference type="GO" id="GO:0043139">
    <property type="term" value="F:5'-3' DNA helicase activity"/>
    <property type="evidence" value="ECO:0007669"/>
    <property type="project" value="UniProtKB-EC"/>
</dbReference>
<keyword evidence="1" id="KW-0234">DNA repair</keyword>
<dbReference type="GO" id="GO:0000723">
    <property type="term" value="P:telomere maintenance"/>
    <property type="evidence" value="ECO:0007669"/>
    <property type="project" value="InterPro"/>
</dbReference>
<sequence length="1579" mass="180453">MHRSITERLVAKAESKVIPLVYAEGQLFPTIFWYSLDDGSIPGAMPTALWANKQTLKKLGIGSMRDHAKMRVSNPAMPTSVDPAYHFMLLDQLTNLGANGKHTRLVLQRGFCDHQQKDGVSFRDRSDSAELYGDTSENHANVHKLAALVEERRPHYFFTQTCNQKTCSGLRVVREWLISKEAVMLICAKYGLDMDEASQYLRESAASYVSRSWNEVADMWMRYIIYSPEQPLGPIDYAWYRKEFQDTQGNLAHIHSILRTSYNVDNPNELELVLNKIRGCVNELIHYQEYLEMKGKGLISSLDHFIDILDQAKSYLTHSCNTRCQIPRTRTQTGETYFVCKAQDNYYKTLTPYRHTIEPVKVSHTRDAIKIYNNLGMMDGDLVLDDCLLSEFHVPICSIDNKKFSPTNGNLFACFPSSQNIQYTTGHMIGAYLVKYVTKMDDVARVELKPQAKFDKTRARGVIEELHNTKITSNKIHASQTRKKNSNYGRLVTQTECLSVILGEDLVTSSVPFVHFSTSPREYRPALFKRGQCNVDNVPDHVAYLTNINQEIRQDRNFPQNRLFSSNQMKVIFDERSSSLTVDAVTVFSIRPPELRFVNSVRLFFRWFKRQSLHHDEDTLTQGLQKRLRLDVMKCYWIDGLNMHIVLRRGALSEILDYTRECDSDYFGGARQRHKMITLLTQIERLQNQFEFSAMNVDEDELGARRTTRESSRNQYNTISKSFLSSDISTVLPTPWTTPVFPKNRGRFLVFILLLFGRFETEYGLMDQDNMKKAYIHAGLFTSSDDTEVKNESVRSLLSQYVRKCLCWQSGSVYNRDRNLVLANAAFSECLLGAEDELVMGTPCVLQSAMRQETTKKINSEKRKLLAAFLRALYSDLLNAGFTNANLPNRDNMETMHSLTAPLRDDGINVESIGVVDYVFPPEFAIHGVQSFASYTEQKKVLQSAKHTIDRYMRGVSHKNVVICGGPGNGKTTVCQEICLYAMSRGLKGIATSIVADRSKALGGMHIHLRCAIPISDRRNMSPGRTAEAALISMYRRPELLHFWRELQFLYIDEFGAVSAELLATMDIIARNVKDSSRFLGGILVICSMDIHQLMPIDGTALMLSMNMMTEFHFTELTESVRAARDANLRRLCRLTRISEWDDNLRNEFREIVTKNCNFVSTFDDVRIPEDGIYVFGRRAPCESIENVLVKRMENEPTITLVMSPSEDEESSVAGNWKIASSPVAQELSRKLKQKKKLYLYKKGRYEFTHNLHGSYQQGQLAILLDVDEGDVDAKRNIELYKGPPGCKEFPLLANFNREYLKLHGWEPVAVPFQMSKPKRIWGRIVARRAQYGIRLRIASTIHASQGATFGKLVTAVCNNALYSDLNFALWDAAQVVVLLSRTRHCSDVFFVGRPDEVVAHLLSVLEMTSKYMAHITSITQRLCSRDDASSIIPGSPLFRPCDIILDCIPAVYLLVSTRSYGYLYIGETVDVRRRLNDHNSGQGSDFTNNERLLPWVLFGYVHGFVSCDNRRNFEQRWKRLGMARRNAATCSPVGMLRIAQEITATMNRYRSLRNQLQVQQCGSYELKIRDSFRIMEHT</sequence>
<protein>
    <recommendedName>
        <fullName evidence="1">ATP-dependent DNA helicase</fullName>
        <ecNumber evidence="1">5.6.2.3</ecNumber>
    </recommendedName>
</protein>
<dbReference type="GO" id="GO:0016787">
    <property type="term" value="F:hydrolase activity"/>
    <property type="evidence" value="ECO:0007669"/>
    <property type="project" value="UniProtKB-KW"/>
</dbReference>
<dbReference type="GO" id="GO:0006310">
    <property type="term" value="P:DNA recombination"/>
    <property type="evidence" value="ECO:0007669"/>
    <property type="project" value="UniProtKB-KW"/>
</dbReference>
<dbReference type="EC" id="5.6.2.3" evidence="1"/>
<dbReference type="InterPro" id="IPR035901">
    <property type="entry name" value="GIY-YIG_endonuc_sf"/>
</dbReference>
<keyword evidence="1" id="KW-0227">DNA damage</keyword>